<feature type="transmembrane region" description="Helical" evidence="1">
    <location>
        <begin position="14"/>
        <end position="37"/>
    </location>
</feature>
<dbReference type="RefSeq" id="WP_350934683.1">
    <property type="nucleotide sequence ID" value="NZ_CP157762.1"/>
</dbReference>
<name>A0AAU7MAR8_9ACTN</name>
<organism evidence="2">
    <name type="scientific">Micromonospora sp. CCTCC AA 2012012</name>
    <dbReference type="NCBI Taxonomy" id="3111921"/>
    <lineage>
        <taxon>Bacteria</taxon>
        <taxon>Bacillati</taxon>
        <taxon>Actinomycetota</taxon>
        <taxon>Actinomycetes</taxon>
        <taxon>Micromonosporales</taxon>
        <taxon>Micromonosporaceae</taxon>
        <taxon>Micromonospora</taxon>
    </lineage>
</organism>
<accession>A0AAU7MAR8</accession>
<keyword evidence="1" id="KW-1133">Transmembrane helix</keyword>
<dbReference type="EMBL" id="CP159342">
    <property type="protein sequence ID" value="XCH75313.1"/>
    <property type="molecule type" value="Genomic_DNA"/>
</dbReference>
<evidence type="ECO:0000256" key="1">
    <source>
        <dbReference type="SAM" id="Phobius"/>
    </source>
</evidence>
<proteinExistence type="predicted"/>
<dbReference type="AlphaFoldDB" id="A0AAU7MAR8"/>
<gene>
    <name evidence="3" type="ORF">ABUL08_04195</name>
    <name evidence="2" type="ORF">VK199_04175</name>
</gene>
<sequence length="65" mass="6968">MPSSLQDLIVAAPVLAYLVGSAVALYAALLALTTLVATLHSDKERRADARRALTALLSIIPIRRR</sequence>
<evidence type="ECO:0000313" key="2">
    <source>
        <dbReference type="EMBL" id="XBP94613.1"/>
    </source>
</evidence>
<keyword evidence="1" id="KW-0812">Transmembrane</keyword>
<reference evidence="2" key="1">
    <citation type="submission" date="2024-01" db="EMBL/GenBank/DDBJ databases">
        <title>The genome sequence of Micromonospora mangrovi CCTCC AA 2012012.</title>
        <authorList>
            <person name="Gao J."/>
        </authorList>
    </citation>
    <scope>NUCLEOTIDE SEQUENCE</scope>
    <source>
        <strain evidence="2">CCTCC AA 2012012</strain>
    </source>
</reference>
<protein>
    <submittedName>
        <fullName evidence="2">Uncharacterized protein</fullName>
    </submittedName>
</protein>
<dbReference type="EMBL" id="CP157762">
    <property type="protein sequence ID" value="XBP94613.1"/>
    <property type="molecule type" value="Genomic_DNA"/>
</dbReference>
<evidence type="ECO:0000313" key="3">
    <source>
        <dbReference type="EMBL" id="XCH75313.1"/>
    </source>
</evidence>
<keyword evidence="1" id="KW-0472">Membrane</keyword>
<reference evidence="3" key="2">
    <citation type="submission" date="2024-06" db="EMBL/GenBank/DDBJ databases">
        <title>Micromonospora mangrovi CCTCC AA 2012012 genome sequences.</title>
        <authorList>
            <person name="Gao J."/>
        </authorList>
    </citation>
    <scope>NUCLEOTIDE SEQUENCE</scope>
    <source>
        <strain evidence="3">CCTCC AA 2012012</strain>
    </source>
</reference>